<evidence type="ECO:0008006" key="4">
    <source>
        <dbReference type="Google" id="ProtNLM"/>
    </source>
</evidence>
<dbReference type="RefSeq" id="WP_068172364.1">
    <property type="nucleotide sequence ID" value="NZ_BAQB01000097.1"/>
</dbReference>
<keyword evidence="1" id="KW-0812">Transmembrane</keyword>
<keyword evidence="1" id="KW-1133">Transmembrane helix</keyword>
<protein>
    <recommendedName>
        <fullName evidence="4">Heme exporter protein D</fullName>
    </recommendedName>
</protein>
<comment type="caution">
    <text evidence="2">The sequence shown here is derived from an EMBL/GenBank/DDBJ whole genome shotgun (WGS) entry which is preliminary data.</text>
</comment>
<name>A0ABQ0QLK3_9PROT</name>
<keyword evidence="3" id="KW-1185">Reference proteome</keyword>
<organism evidence="2 3">
    <name type="scientific">Neokomagataea tanensis NBRC 106556</name>
    <dbReference type="NCBI Taxonomy" id="1223519"/>
    <lineage>
        <taxon>Bacteria</taxon>
        <taxon>Pseudomonadati</taxon>
        <taxon>Pseudomonadota</taxon>
        <taxon>Alphaproteobacteria</taxon>
        <taxon>Acetobacterales</taxon>
        <taxon>Acetobacteraceae</taxon>
        <taxon>Neokomagataea</taxon>
    </lineage>
</organism>
<keyword evidence="1" id="KW-0472">Membrane</keyword>
<evidence type="ECO:0000313" key="2">
    <source>
        <dbReference type="EMBL" id="GBR49380.1"/>
    </source>
</evidence>
<sequence length="61" mass="6818">MITLPHHWDYIVASYGLVLGTALFLGVSATLRLRRARARLAQLDHRRSPAATRTTTQEEAS</sequence>
<gene>
    <name evidence="2" type="ORF">AA106556_2030</name>
</gene>
<reference evidence="2" key="1">
    <citation type="submission" date="2013-04" db="EMBL/GenBank/DDBJ databases">
        <title>The genome sequencing project of 58 acetic acid bacteria.</title>
        <authorList>
            <person name="Okamoto-Kainuma A."/>
            <person name="Ishikawa M."/>
            <person name="Umino S."/>
            <person name="Koizumi Y."/>
            <person name="Shiwa Y."/>
            <person name="Yoshikawa H."/>
            <person name="Matsutani M."/>
            <person name="Matsushita K."/>
        </authorList>
    </citation>
    <scope>NUCLEOTIDE SEQUENCE</scope>
    <source>
        <strain evidence="2">NBRC 106556</strain>
    </source>
</reference>
<evidence type="ECO:0000256" key="1">
    <source>
        <dbReference type="SAM" id="Phobius"/>
    </source>
</evidence>
<evidence type="ECO:0000313" key="3">
    <source>
        <dbReference type="Proteomes" id="UP001062443"/>
    </source>
</evidence>
<dbReference type="EMBL" id="BAQB01000097">
    <property type="protein sequence ID" value="GBR49380.1"/>
    <property type="molecule type" value="Genomic_DNA"/>
</dbReference>
<accession>A0ABQ0QLK3</accession>
<feature type="transmembrane region" description="Helical" evidence="1">
    <location>
        <begin position="12"/>
        <end position="31"/>
    </location>
</feature>
<proteinExistence type="predicted"/>
<dbReference type="Proteomes" id="UP001062443">
    <property type="component" value="Unassembled WGS sequence"/>
</dbReference>